<evidence type="ECO:0000256" key="1">
    <source>
        <dbReference type="SAM" id="Phobius"/>
    </source>
</evidence>
<name>A0A6G1I110_9PEZI</name>
<dbReference type="AlphaFoldDB" id="A0A6G1I110"/>
<organism evidence="3 4">
    <name type="scientific">Trichodelitschia bisporula</name>
    <dbReference type="NCBI Taxonomy" id="703511"/>
    <lineage>
        <taxon>Eukaryota</taxon>
        <taxon>Fungi</taxon>
        <taxon>Dikarya</taxon>
        <taxon>Ascomycota</taxon>
        <taxon>Pezizomycotina</taxon>
        <taxon>Dothideomycetes</taxon>
        <taxon>Dothideomycetes incertae sedis</taxon>
        <taxon>Phaeotrichales</taxon>
        <taxon>Phaeotrichaceae</taxon>
        <taxon>Trichodelitschia</taxon>
    </lineage>
</organism>
<evidence type="ECO:0000259" key="2">
    <source>
        <dbReference type="SMART" id="SM00829"/>
    </source>
</evidence>
<dbReference type="Gene3D" id="3.40.50.720">
    <property type="entry name" value="NAD(P)-binding Rossmann-like Domain"/>
    <property type="match status" value="1"/>
</dbReference>
<sequence>MPSAIVVRKIDGKPGQVYYPLEKVTVAAPSPKSDEVVIAIRAAALNHRDLFIRQHLYPGVSFGVPLLADGSGVVVSTGSDPAAKAWQGKRVVINPGSGWASDPYGPEDPAGYKILGGTKFNPVGTLAEYAVIAASEVEEAPAHLSDGEAAAVVLTGLTAWRAVFSKSGNAEPGRNILVTGIGGGVAIMALLLAHAAGVRVFVTSGSAEKLEKAKELGAAGGVNYKDKDWEKQLQALLPKDRPYLDAVVDGAGGDIVPKSTRLLKAGGVIVTYGMTVGPQIVYPMGTVLKNIDLKGSTMGSRKEFADMIKFVQEKQLRPVISRSVRGLDIEAIDGLFEDMKKGTQFGKLVVEVSSDGQASKL</sequence>
<dbReference type="GO" id="GO:0016491">
    <property type="term" value="F:oxidoreductase activity"/>
    <property type="evidence" value="ECO:0007669"/>
    <property type="project" value="InterPro"/>
</dbReference>
<dbReference type="SUPFAM" id="SSF51735">
    <property type="entry name" value="NAD(P)-binding Rossmann-fold domains"/>
    <property type="match status" value="1"/>
</dbReference>
<evidence type="ECO:0000313" key="4">
    <source>
        <dbReference type="Proteomes" id="UP000799640"/>
    </source>
</evidence>
<dbReference type="EMBL" id="ML996692">
    <property type="protein sequence ID" value="KAF2401942.1"/>
    <property type="molecule type" value="Genomic_DNA"/>
</dbReference>
<dbReference type="Proteomes" id="UP000799640">
    <property type="component" value="Unassembled WGS sequence"/>
</dbReference>
<evidence type="ECO:0000313" key="3">
    <source>
        <dbReference type="EMBL" id="KAF2401942.1"/>
    </source>
</evidence>
<keyword evidence="1" id="KW-0472">Membrane</keyword>
<dbReference type="PANTHER" id="PTHR45033">
    <property type="match status" value="1"/>
</dbReference>
<protein>
    <submittedName>
        <fullName evidence="3">NAD(P)-binding protein</fullName>
    </submittedName>
</protein>
<gene>
    <name evidence="3" type="ORF">EJ06DRAFT_474494</name>
</gene>
<dbReference type="Gene3D" id="3.90.180.10">
    <property type="entry name" value="Medium-chain alcohol dehydrogenases, catalytic domain"/>
    <property type="match status" value="1"/>
</dbReference>
<dbReference type="PANTHER" id="PTHR45033:SF3">
    <property type="entry name" value="DEHYDROGENASE, PUTATIVE (AFU_ORTHOLOGUE AFUA_2G13270)-RELATED"/>
    <property type="match status" value="1"/>
</dbReference>
<dbReference type="Pfam" id="PF00107">
    <property type="entry name" value="ADH_zinc_N"/>
    <property type="match status" value="1"/>
</dbReference>
<accession>A0A6G1I110</accession>
<dbReference type="InterPro" id="IPR036291">
    <property type="entry name" value="NAD(P)-bd_dom_sf"/>
</dbReference>
<feature type="transmembrane region" description="Helical" evidence="1">
    <location>
        <begin position="176"/>
        <end position="202"/>
    </location>
</feature>
<dbReference type="OrthoDB" id="449487at2759"/>
<dbReference type="InterPro" id="IPR020843">
    <property type="entry name" value="ER"/>
</dbReference>
<feature type="domain" description="Enoyl reductase (ER)" evidence="2">
    <location>
        <begin position="12"/>
        <end position="350"/>
    </location>
</feature>
<dbReference type="SMART" id="SM00829">
    <property type="entry name" value="PKS_ER"/>
    <property type="match status" value="1"/>
</dbReference>
<dbReference type="InterPro" id="IPR013154">
    <property type="entry name" value="ADH-like_N"/>
</dbReference>
<keyword evidence="4" id="KW-1185">Reference proteome</keyword>
<keyword evidence="1" id="KW-1133">Transmembrane helix</keyword>
<keyword evidence="1" id="KW-0812">Transmembrane</keyword>
<dbReference type="Pfam" id="PF08240">
    <property type="entry name" value="ADH_N"/>
    <property type="match status" value="1"/>
</dbReference>
<proteinExistence type="predicted"/>
<dbReference type="CDD" id="cd05188">
    <property type="entry name" value="MDR"/>
    <property type="match status" value="1"/>
</dbReference>
<dbReference type="FunFam" id="3.40.50.720:FF:000481">
    <property type="entry name" value="Alcohol dehydrogenase, variant"/>
    <property type="match status" value="1"/>
</dbReference>
<reference evidence="3" key="1">
    <citation type="journal article" date="2020" name="Stud. Mycol.">
        <title>101 Dothideomycetes genomes: a test case for predicting lifestyles and emergence of pathogens.</title>
        <authorList>
            <person name="Haridas S."/>
            <person name="Albert R."/>
            <person name="Binder M."/>
            <person name="Bloem J."/>
            <person name="Labutti K."/>
            <person name="Salamov A."/>
            <person name="Andreopoulos B."/>
            <person name="Baker S."/>
            <person name="Barry K."/>
            <person name="Bills G."/>
            <person name="Bluhm B."/>
            <person name="Cannon C."/>
            <person name="Castanera R."/>
            <person name="Culley D."/>
            <person name="Daum C."/>
            <person name="Ezra D."/>
            <person name="Gonzalez J."/>
            <person name="Henrissat B."/>
            <person name="Kuo A."/>
            <person name="Liang C."/>
            <person name="Lipzen A."/>
            <person name="Lutzoni F."/>
            <person name="Magnuson J."/>
            <person name="Mondo S."/>
            <person name="Nolan M."/>
            <person name="Ohm R."/>
            <person name="Pangilinan J."/>
            <person name="Park H.-J."/>
            <person name="Ramirez L."/>
            <person name="Alfaro M."/>
            <person name="Sun H."/>
            <person name="Tritt A."/>
            <person name="Yoshinaga Y."/>
            <person name="Zwiers L.-H."/>
            <person name="Turgeon B."/>
            <person name="Goodwin S."/>
            <person name="Spatafora J."/>
            <person name="Crous P."/>
            <person name="Grigoriev I."/>
        </authorList>
    </citation>
    <scope>NUCLEOTIDE SEQUENCE</scope>
    <source>
        <strain evidence="3">CBS 262.69</strain>
    </source>
</reference>
<dbReference type="InterPro" id="IPR011032">
    <property type="entry name" value="GroES-like_sf"/>
</dbReference>
<dbReference type="SUPFAM" id="SSF50129">
    <property type="entry name" value="GroES-like"/>
    <property type="match status" value="1"/>
</dbReference>
<dbReference type="InterPro" id="IPR052711">
    <property type="entry name" value="Zinc_ADH-like"/>
</dbReference>
<dbReference type="InterPro" id="IPR013149">
    <property type="entry name" value="ADH-like_C"/>
</dbReference>